<evidence type="ECO:0000313" key="2">
    <source>
        <dbReference type="Proteomes" id="UP000286746"/>
    </source>
</evidence>
<dbReference type="EMBL" id="BHZD01000001">
    <property type="protein sequence ID" value="GCD48413.1"/>
    <property type="molecule type" value="Genomic_DNA"/>
</dbReference>
<dbReference type="AlphaFoldDB" id="A0A401WGH8"/>
<reference evidence="1 2" key="1">
    <citation type="submission" date="2018-11" db="EMBL/GenBank/DDBJ databases">
        <title>Whole genome sequence of Streptomyces paromomycinus NBRC 15454(T).</title>
        <authorList>
            <person name="Komaki H."/>
            <person name="Tamura T."/>
        </authorList>
    </citation>
    <scope>NUCLEOTIDE SEQUENCE [LARGE SCALE GENOMIC DNA]</scope>
    <source>
        <strain evidence="1 2">NBRC 15454</strain>
    </source>
</reference>
<gene>
    <name evidence="1" type="ORF">GKJPGBOP_08211</name>
</gene>
<keyword evidence="2" id="KW-1185">Reference proteome</keyword>
<organism evidence="1 2">
    <name type="scientific">Streptomyces paromomycinus</name>
    <name type="common">Streptomyces rimosus subsp. paromomycinus</name>
    <dbReference type="NCBI Taxonomy" id="92743"/>
    <lineage>
        <taxon>Bacteria</taxon>
        <taxon>Bacillati</taxon>
        <taxon>Actinomycetota</taxon>
        <taxon>Actinomycetes</taxon>
        <taxon>Kitasatosporales</taxon>
        <taxon>Streptomycetaceae</taxon>
        <taxon>Streptomyces</taxon>
    </lineage>
</organism>
<proteinExistence type="predicted"/>
<accession>A0A401WGH8</accession>
<protein>
    <submittedName>
        <fullName evidence="1">Uncharacterized protein</fullName>
    </submittedName>
</protein>
<evidence type="ECO:0000313" key="1">
    <source>
        <dbReference type="EMBL" id="GCD48413.1"/>
    </source>
</evidence>
<dbReference type="Proteomes" id="UP000286746">
    <property type="component" value="Unassembled WGS sequence"/>
</dbReference>
<comment type="caution">
    <text evidence="1">The sequence shown here is derived from an EMBL/GenBank/DDBJ whole genome shotgun (WGS) entry which is preliminary data.</text>
</comment>
<sequence>MPFDALLFFGDNGGGDQFAFARTPRQPDIFVWEQEDAGR</sequence>
<name>A0A401WGH8_STREY</name>